<feature type="compositionally biased region" description="Polar residues" evidence="1">
    <location>
        <begin position="26"/>
        <end position="35"/>
    </location>
</feature>
<reference evidence="3" key="1">
    <citation type="submission" date="2021-06" db="EMBL/GenBank/DDBJ databases">
        <title>Comparative genomics, transcriptomics and evolutionary studies reveal genomic signatures of adaptation to plant cell wall in hemibiotrophic fungi.</title>
        <authorList>
            <consortium name="DOE Joint Genome Institute"/>
            <person name="Baroncelli R."/>
            <person name="Diaz J.F."/>
            <person name="Benocci T."/>
            <person name="Peng M."/>
            <person name="Battaglia E."/>
            <person name="Haridas S."/>
            <person name="Andreopoulos W."/>
            <person name="Labutti K."/>
            <person name="Pangilinan J."/>
            <person name="Floch G.L."/>
            <person name="Makela M.R."/>
            <person name="Henrissat B."/>
            <person name="Grigoriev I.V."/>
            <person name="Crouch J.A."/>
            <person name="De Vries R.P."/>
            <person name="Sukno S.A."/>
            <person name="Thon M.R."/>
        </authorList>
    </citation>
    <scope>NUCLEOTIDE SEQUENCE</scope>
    <source>
        <strain evidence="3">CBS 102054</strain>
    </source>
</reference>
<sequence>MSPIGQTPSHAQDCYPNKRPRWGTTAEPSQTNLESFQKVGGVQAQPELLHDNPGSGSSQTREQDRIDPFTFNTDFSLAICKRCRYVVVGDEVYTHLRTQHQGIKVAERKRITRCIQSLDGIVRSQTDLAKVRCPPPTSNPIPHLAPAVTDGIQCHNCGYLYRRVSVMQRHCREEHNWVNDYEKGGDIRRKLSEARETPWTVRIQCQRFATSRCGQRWFEVGRNRGIVQIDS</sequence>
<proteinExistence type="predicted"/>
<dbReference type="EMBL" id="JAHMHQ010000016">
    <property type="protein sequence ID" value="KAK1634178.1"/>
    <property type="molecule type" value="Genomic_DNA"/>
</dbReference>
<evidence type="ECO:0000313" key="4">
    <source>
        <dbReference type="Proteomes" id="UP001243989"/>
    </source>
</evidence>
<comment type="caution">
    <text evidence="3">The sequence shown here is derived from an EMBL/GenBank/DDBJ whole genome shotgun (WGS) entry which is preliminary data.</text>
</comment>
<gene>
    <name evidence="3" type="ORF">BDP81DRAFT_325359</name>
</gene>
<dbReference type="PROSITE" id="PS00028">
    <property type="entry name" value="ZINC_FINGER_C2H2_1"/>
    <property type="match status" value="1"/>
</dbReference>
<feature type="domain" description="C2H2-type" evidence="2">
    <location>
        <begin position="154"/>
        <end position="175"/>
    </location>
</feature>
<dbReference type="InterPro" id="IPR022698">
    <property type="entry name" value="OrsD"/>
</dbReference>
<dbReference type="GeneID" id="85469831"/>
<name>A0AAJ0ED06_9PEZI</name>
<organism evidence="3 4">
    <name type="scientific">Colletotrichum phormii</name>
    <dbReference type="NCBI Taxonomy" id="359342"/>
    <lineage>
        <taxon>Eukaryota</taxon>
        <taxon>Fungi</taxon>
        <taxon>Dikarya</taxon>
        <taxon>Ascomycota</taxon>
        <taxon>Pezizomycotina</taxon>
        <taxon>Sordariomycetes</taxon>
        <taxon>Hypocreomycetidae</taxon>
        <taxon>Glomerellales</taxon>
        <taxon>Glomerellaceae</taxon>
        <taxon>Colletotrichum</taxon>
        <taxon>Colletotrichum acutatum species complex</taxon>
    </lineage>
</organism>
<keyword evidence="4" id="KW-1185">Reference proteome</keyword>
<protein>
    <recommendedName>
        <fullName evidence="2">C2H2-type domain-containing protein</fullName>
    </recommendedName>
</protein>
<evidence type="ECO:0000259" key="2">
    <source>
        <dbReference type="PROSITE" id="PS00028"/>
    </source>
</evidence>
<dbReference type="Proteomes" id="UP001243989">
    <property type="component" value="Unassembled WGS sequence"/>
</dbReference>
<evidence type="ECO:0000313" key="3">
    <source>
        <dbReference type="EMBL" id="KAK1634178.1"/>
    </source>
</evidence>
<dbReference type="RefSeq" id="XP_060442785.1">
    <property type="nucleotide sequence ID" value="XM_060584969.1"/>
</dbReference>
<feature type="region of interest" description="Disordered" evidence="1">
    <location>
        <begin position="1"/>
        <end position="64"/>
    </location>
</feature>
<dbReference type="AlphaFoldDB" id="A0AAJ0ED06"/>
<feature type="compositionally biased region" description="Polar residues" evidence="1">
    <location>
        <begin position="1"/>
        <end position="10"/>
    </location>
</feature>
<evidence type="ECO:0000256" key="1">
    <source>
        <dbReference type="SAM" id="MobiDB-lite"/>
    </source>
</evidence>
<dbReference type="InterPro" id="IPR013087">
    <property type="entry name" value="Znf_C2H2_type"/>
</dbReference>
<accession>A0AAJ0ED06</accession>
<dbReference type="Pfam" id="PF12013">
    <property type="entry name" value="OrsD"/>
    <property type="match status" value="1"/>
</dbReference>